<dbReference type="CDD" id="cd12148">
    <property type="entry name" value="fungal_TF_MHR"/>
    <property type="match status" value="1"/>
</dbReference>
<evidence type="ECO:0000256" key="1">
    <source>
        <dbReference type="ARBA" id="ARBA00004123"/>
    </source>
</evidence>
<dbReference type="PANTHER" id="PTHR31001:SF88">
    <property type="entry name" value="TRANSCRIPTION FACTOR PDR3"/>
    <property type="match status" value="1"/>
</dbReference>
<keyword evidence="4" id="KW-1185">Reference proteome</keyword>
<protein>
    <submittedName>
        <fullName evidence="3">Putative transcriptional regulatory protein</fullName>
    </submittedName>
</protein>
<evidence type="ECO:0000256" key="2">
    <source>
        <dbReference type="ARBA" id="ARBA00023242"/>
    </source>
</evidence>
<dbReference type="OrthoDB" id="4337792at2759"/>
<dbReference type="EMBL" id="LXFE01003479">
    <property type="protein sequence ID" value="OLL22322.1"/>
    <property type="molecule type" value="Genomic_DNA"/>
</dbReference>
<evidence type="ECO:0000313" key="4">
    <source>
        <dbReference type="Proteomes" id="UP000186594"/>
    </source>
</evidence>
<proteinExistence type="predicted"/>
<gene>
    <name evidence="3" type="ORF">NEOLI_004964</name>
</gene>
<organism evidence="3 4">
    <name type="scientific">Neolecta irregularis (strain DAH-3)</name>
    <dbReference type="NCBI Taxonomy" id="1198029"/>
    <lineage>
        <taxon>Eukaryota</taxon>
        <taxon>Fungi</taxon>
        <taxon>Dikarya</taxon>
        <taxon>Ascomycota</taxon>
        <taxon>Taphrinomycotina</taxon>
        <taxon>Neolectales</taxon>
        <taxon>Neolectaceae</taxon>
        <taxon>Neolecta</taxon>
    </lineage>
</organism>
<dbReference type="Proteomes" id="UP000186594">
    <property type="component" value="Unassembled WGS sequence"/>
</dbReference>
<comment type="caution">
    <text evidence="3">The sequence shown here is derived from an EMBL/GenBank/DDBJ whole genome shotgun (WGS) entry which is preliminary data.</text>
</comment>
<evidence type="ECO:0000313" key="3">
    <source>
        <dbReference type="EMBL" id="OLL22322.1"/>
    </source>
</evidence>
<sequence>MPVIHSDQSISSQLAPTPDKSDTNIIINLESLGSLDIIDGKQRYAGFKPGRPGWDFETVYAFTPIDQFRTEPINPVTKDERRLHSIISSLLPPKSITDTLIYSYHDTYSLSKFTIDGNFFFKNYKKFWETGDISPFFLALILCICSITLRMYPSESEPSLKLISEVMRMPRLEYRKAIQEGIAECLEMENVMQNYDYTLLQLLVANQQNYDVMLPSSTWMWNIIMAATALSLGLHRDPSYLSLPKEEWQMRRRIWQTTCGINCLISHDQGLPCQLDFRGSDCLPPTYDPIIDGSSHQDCIRFEFCNEFENLATKMGDVYCRIFSPRRTEYCLVEELDDDLELWFGDLPEQLYLNEYETEISSVWWQLCIEAALCRTLLILHLPYFRYQVRSKDRAINACRRSMHTLHVLDAYGEKLQWFRYFGRMWMINTPVVSTVAFTLYIIMNSAEANDEDWHLIESTLVIIRRTPEFSEDEMMPKACNLVEVLLKERSINADARERFRLFSAVDRNWAWLNGYFTA</sequence>
<name>A0A1U7LIE9_NEOID</name>
<dbReference type="GO" id="GO:0005634">
    <property type="term" value="C:nucleus"/>
    <property type="evidence" value="ECO:0007669"/>
    <property type="project" value="UniProtKB-SubCell"/>
</dbReference>
<comment type="subcellular location">
    <subcellularLocation>
        <location evidence="1">Nucleus</location>
    </subcellularLocation>
</comment>
<dbReference type="AlphaFoldDB" id="A0A1U7LIE9"/>
<keyword evidence="2" id="KW-0539">Nucleus</keyword>
<reference evidence="3 4" key="1">
    <citation type="submission" date="2016-04" db="EMBL/GenBank/DDBJ databases">
        <title>Evolutionary innovation and constraint leading to complex multicellularity in the Ascomycota.</title>
        <authorList>
            <person name="Cisse O."/>
            <person name="Nguyen A."/>
            <person name="Hewitt D.A."/>
            <person name="Jedd G."/>
            <person name="Stajich J.E."/>
        </authorList>
    </citation>
    <scope>NUCLEOTIDE SEQUENCE [LARGE SCALE GENOMIC DNA]</scope>
    <source>
        <strain evidence="3 4">DAH-3</strain>
    </source>
</reference>
<dbReference type="PANTHER" id="PTHR31001">
    <property type="entry name" value="UNCHARACTERIZED TRANSCRIPTIONAL REGULATORY PROTEIN"/>
    <property type="match status" value="1"/>
</dbReference>
<dbReference type="InterPro" id="IPR050613">
    <property type="entry name" value="Sec_Metabolite_Reg"/>
</dbReference>
<accession>A0A1U7LIE9</accession>